<dbReference type="Proteomes" id="UP001597399">
    <property type="component" value="Unassembled WGS sequence"/>
</dbReference>
<reference evidence="2" key="1">
    <citation type="journal article" date="2019" name="Int. J. Syst. Evol. Microbiol.">
        <title>The Global Catalogue of Microorganisms (GCM) 10K type strain sequencing project: providing services to taxonomists for standard genome sequencing and annotation.</title>
        <authorList>
            <consortium name="The Broad Institute Genomics Platform"/>
            <consortium name="The Broad Institute Genome Sequencing Center for Infectious Disease"/>
            <person name="Wu L."/>
            <person name="Ma J."/>
        </authorList>
    </citation>
    <scope>NUCLEOTIDE SEQUENCE [LARGE SCALE GENOMIC DNA]</scope>
    <source>
        <strain evidence="2">TISTR 2466</strain>
    </source>
</reference>
<keyword evidence="2" id="KW-1185">Reference proteome</keyword>
<name>A0ABW5S4N8_9BACL</name>
<accession>A0ABW5S4N8</accession>
<gene>
    <name evidence="1" type="ORF">ACFSUE_12240</name>
</gene>
<proteinExistence type="predicted"/>
<evidence type="ECO:0000313" key="2">
    <source>
        <dbReference type="Proteomes" id="UP001597399"/>
    </source>
</evidence>
<comment type="caution">
    <text evidence="1">The sequence shown here is derived from an EMBL/GenBank/DDBJ whole genome shotgun (WGS) entry which is preliminary data.</text>
</comment>
<sequence>MALWIAISQIMYKPQTTETEQSHLIDLINHRFDRRIHYYGSGQKLWDIATTNVVALIGRKK</sequence>
<dbReference type="EMBL" id="JBHUMQ010000026">
    <property type="protein sequence ID" value="MFD2694388.1"/>
    <property type="molecule type" value="Genomic_DNA"/>
</dbReference>
<dbReference type="RefSeq" id="WP_253057928.1">
    <property type="nucleotide sequence ID" value="NZ_JAMXWM010000001.1"/>
</dbReference>
<evidence type="ECO:0000313" key="1">
    <source>
        <dbReference type="EMBL" id="MFD2694388.1"/>
    </source>
</evidence>
<protein>
    <submittedName>
        <fullName evidence="1">Uncharacterized protein</fullName>
    </submittedName>
</protein>
<organism evidence="1 2">
    <name type="scientific">Sporolactobacillus shoreicorticis</name>
    <dbReference type="NCBI Taxonomy" id="1923877"/>
    <lineage>
        <taxon>Bacteria</taxon>
        <taxon>Bacillati</taxon>
        <taxon>Bacillota</taxon>
        <taxon>Bacilli</taxon>
        <taxon>Bacillales</taxon>
        <taxon>Sporolactobacillaceae</taxon>
        <taxon>Sporolactobacillus</taxon>
    </lineage>
</organism>